<feature type="signal peptide" evidence="8">
    <location>
        <begin position="1"/>
        <end position="22"/>
    </location>
</feature>
<keyword evidence="7" id="KW-0998">Cell outer membrane</keyword>
<keyword evidence="4" id="KW-1134">Transmembrane beta strand</keyword>
<evidence type="ECO:0000256" key="2">
    <source>
        <dbReference type="ARBA" id="ARBA00007613"/>
    </source>
</evidence>
<keyword evidence="8" id="KW-0732">Signal</keyword>
<keyword evidence="10" id="KW-1185">Reference proteome</keyword>
<keyword evidence="3" id="KW-0813">Transport</keyword>
<keyword evidence="5" id="KW-0812">Transmembrane</keyword>
<evidence type="ECO:0000313" key="9">
    <source>
        <dbReference type="EMBL" id="MTI24351.1"/>
    </source>
</evidence>
<sequence length="454" mass="50779">MINRVASITTILVSAFCFTGQAQEADTSTINTPLTFKEAVKIALDNNVALKQQQNNLRASSIAKTSGLLQMGPSVSIEGNVGRNDGNSFNQQEGRVVNGVLDFTNVTLRTSMPLFRGFNQLNSYKASRELFDAQIETVERTKQDIIQLVTARYLQCLLDKELVKIAEQNVKTQQKQLEQINTQVEAGSRAGVDASNQMYQVKNAELSLLRAENSLRNDKAILAQTLQMDPGVNFTIEDPSWEAAKVDISSSLEELYTVALNNRSDFEGAKHTEAAFRFSYMALKGTYYPSISAFFNYGSAYNYIHGAENRTFDQQFTNDNVQKTYGVAFTIPIFRGFSTRSNVVQSRVSYENSQLDVENMENTVKSEVLLAYQNFNDAVTAYKVTQTQLEAAELSYTLGAEQYELGISNLVEYTQANQDYVQAQADYASARYTLMFQELLLDYATGTLSFEDIK</sequence>
<protein>
    <submittedName>
        <fullName evidence="9">TolC family protein</fullName>
    </submittedName>
</protein>
<proteinExistence type="inferred from homology"/>
<reference evidence="9 10" key="1">
    <citation type="submission" date="2019-02" db="EMBL/GenBank/DDBJ databases">
        <authorList>
            <person name="Goldberg S.R."/>
            <person name="Haltli B.A."/>
            <person name="Correa H."/>
            <person name="Russell K.G."/>
        </authorList>
    </citation>
    <scope>NUCLEOTIDE SEQUENCE [LARGE SCALE GENOMIC DNA]</scope>
    <source>
        <strain evidence="9 10">JCM 16186</strain>
    </source>
</reference>
<dbReference type="Gene3D" id="1.20.1600.10">
    <property type="entry name" value="Outer membrane efflux proteins (OEP)"/>
    <property type="match status" value="1"/>
</dbReference>
<comment type="subcellular location">
    <subcellularLocation>
        <location evidence="1">Cell outer membrane</location>
    </subcellularLocation>
</comment>
<gene>
    <name evidence="9" type="ORF">E1163_05280</name>
</gene>
<evidence type="ECO:0000256" key="1">
    <source>
        <dbReference type="ARBA" id="ARBA00004442"/>
    </source>
</evidence>
<dbReference type="PANTHER" id="PTHR30026:SF20">
    <property type="entry name" value="OUTER MEMBRANE PROTEIN TOLC"/>
    <property type="match status" value="1"/>
</dbReference>
<evidence type="ECO:0000256" key="7">
    <source>
        <dbReference type="ARBA" id="ARBA00023237"/>
    </source>
</evidence>
<dbReference type="Pfam" id="PF02321">
    <property type="entry name" value="OEP"/>
    <property type="match status" value="2"/>
</dbReference>
<organism evidence="9 10">
    <name type="scientific">Fulvivirga kasyanovii</name>
    <dbReference type="NCBI Taxonomy" id="396812"/>
    <lineage>
        <taxon>Bacteria</taxon>
        <taxon>Pseudomonadati</taxon>
        <taxon>Bacteroidota</taxon>
        <taxon>Cytophagia</taxon>
        <taxon>Cytophagales</taxon>
        <taxon>Fulvivirgaceae</taxon>
        <taxon>Fulvivirga</taxon>
    </lineage>
</organism>
<dbReference type="SUPFAM" id="SSF56954">
    <property type="entry name" value="Outer membrane efflux proteins (OEP)"/>
    <property type="match status" value="1"/>
</dbReference>
<dbReference type="Proteomes" id="UP000798808">
    <property type="component" value="Unassembled WGS sequence"/>
</dbReference>
<evidence type="ECO:0000256" key="6">
    <source>
        <dbReference type="ARBA" id="ARBA00023136"/>
    </source>
</evidence>
<dbReference type="InterPro" id="IPR003423">
    <property type="entry name" value="OMP_efflux"/>
</dbReference>
<dbReference type="PANTHER" id="PTHR30026">
    <property type="entry name" value="OUTER MEMBRANE PROTEIN TOLC"/>
    <property type="match status" value="1"/>
</dbReference>
<accession>A0ABW9RK62</accession>
<dbReference type="RefSeq" id="WP_155170250.1">
    <property type="nucleotide sequence ID" value="NZ_BAAAFL010000024.1"/>
</dbReference>
<comment type="caution">
    <text evidence="9">The sequence shown here is derived from an EMBL/GenBank/DDBJ whole genome shotgun (WGS) entry which is preliminary data.</text>
</comment>
<dbReference type="EMBL" id="SMLW01000400">
    <property type="protein sequence ID" value="MTI24351.1"/>
    <property type="molecule type" value="Genomic_DNA"/>
</dbReference>
<name>A0ABW9RK62_9BACT</name>
<evidence type="ECO:0000256" key="8">
    <source>
        <dbReference type="SAM" id="SignalP"/>
    </source>
</evidence>
<comment type="similarity">
    <text evidence="2">Belongs to the outer membrane factor (OMF) (TC 1.B.17) family.</text>
</comment>
<evidence type="ECO:0000256" key="4">
    <source>
        <dbReference type="ARBA" id="ARBA00022452"/>
    </source>
</evidence>
<dbReference type="InterPro" id="IPR051906">
    <property type="entry name" value="TolC-like"/>
</dbReference>
<evidence type="ECO:0000313" key="10">
    <source>
        <dbReference type="Proteomes" id="UP000798808"/>
    </source>
</evidence>
<feature type="chain" id="PRO_5046010255" evidence="8">
    <location>
        <begin position="23"/>
        <end position="454"/>
    </location>
</feature>
<keyword evidence="6" id="KW-0472">Membrane</keyword>
<evidence type="ECO:0000256" key="3">
    <source>
        <dbReference type="ARBA" id="ARBA00022448"/>
    </source>
</evidence>
<evidence type="ECO:0000256" key="5">
    <source>
        <dbReference type="ARBA" id="ARBA00022692"/>
    </source>
</evidence>